<dbReference type="RefSeq" id="WP_304419577.1">
    <property type="nucleotide sequence ID" value="NZ_JANCMU010000001.1"/>
</dbReference>
<feature type="transmembrane region" description="Helical" evidence="6">
    <location>
        <begin position="126"/>
        <end position="147"/>
    </location>
</feature>
<keyword evidence="3 6" id="KW-0812">Transmembrane</keyword>
<reference evidence="7" key="1">
    <citation type="submission" date="2022-07" db="EMBL/GenBank/DDBJ databases">
        <title>Description and genome-wide analysis of Profundicola chukchiensis gen. nov., sp. nov., marine bacteria isolated from bottom sediments of the Chukchi Sea.</title>
        <authorList>
            <person name="Romanenko L."/>
            <person name="Otstavnykh N."/>
            <person name="Kurilenko V."/>
            <person name="Eremeev V."/>
            <person name="Velansky P."/>
            <person name="Mikhailov V."/>
            <person name="Isaeva M."/>
        </authorList>
    </citation>
    <scope>NUCLEOTIDE SEQUENCE</scope>
    <source>
        <strain evidence="7">KMM 9713</strain>
    </source>
</reference>
<evidence type="ECO:0000256" key="1">
    <source>
        <dbReference type="ARBA" id="ARBA00004651"/>
    </source>
</evidence>
<dbReference type="Pfam" id="PF03706">
    <property type="entry name" value="LPG_synthase_TM"/>
    <property type="match status" value="1"/>
</dbReference>
<feature type="transmembrane region" description="Helical" evidence="6">
    <location>
        <begin position="222"/>
        <end position="245"/>
    </location>
</feature>
<keyword evidence="5 6" id="KW-0472">Membrane</keyword>
<name>A0A9X4RTP8_9FLAO</name>
<feature type="transmembrane region" description="Helical" evidence="6">
    <location>
        <begin position="167"/>
        <end position="188"/>
    </location>
</feature>
<sequence>MTKSAKTGLTVSISLLLALVLIWWAMRDVDFNQAWESIQRANYWWILLSFFLGVIAYALRSERWKLLLEPMGHQVSSSHSFYAICMNYFWNLIIPRSGEVARCTTLYTLDKTPVDQSFGTVISERVIDFLCLSFMGLLAVIFNFDLILKLFNEVLALRQDGETESSFTGLFIIGGVALVGLLATIIFWKKIKNLAIFPKIRNFIYGLRQGLKSIFQLKKSGLFIFYTILIWVFYYLMTYLVVFALPETSHLTMADGLYLLLVGGIGMIIPASGGIGAFHSAMRLGFIVLGLGSEIGVIFGFLVHTPHTLIALILGGISLVMMSIEKSSKKAKSA</sequence>
<organism evidence="7 8">
    <name type="scientific">Profundicola chukchiensis</name>
    <dbReference type="NCBI Taxonomy" id="2961959"/>
    <lineage>
        <taxon>Bacteria</taxon>
        <taxon>Pseudomonadati</taxon>
        <taxon>Bacteroidota</taxon>
        <taxon>Flavobacteriia</taxon>
        <taxon>Flavobacteriales</taxon>
        <taxon>Weeksellaceae</taxon>
        <taxon>Profundicola</taxon>
    </lineage>
</organism>
<evidence type="ECO:0000256" key="2">
    <source>
        <dbReference type="ARBA" id="ARBA00022475"/>
    </source>
</evidence>
<dbReference type="PANTHER" id="PTHR39087:SF2">
    <property type="entry name" value="UPF0104 MEMBRANE PROTEIN MJ1595"/>
    <property type="match status" value="1"/>
</dbReference>
<evidence type="ECO:0000313" key="8">
    <source>
        <dbReference type="Proteomes" id="UP001152599"/>
    </source>
</evidence>
<feature type="transmembrane region" description="Helical" evidence="6">
    <location>
        <begin position="308"/>
        <end position="324"/>
    </location>
</feature>
<comment type="subcellular location">
    <subcellularLocation>
        <location evidence="1">Cell membrane</location>
        <topology evidence="1">Multi-pass membrane protein</topology>
    </subcellularLocation>
</comment>
<dbReference type="AlphaFoldDB" id="A0A9X4RTP8"/>
<feature type="transmembrane region" description="Helical" evidence="6">
    <location>
        <begin position="7"/>
        <end position="26"/>
    </location>
</feature>
<keyword evidence="2" id="KW-1003">Cell membrane</keyword>
<accession>A0A9X4RTP8</accession>
<gene>
    <name evidence="7" type="ORF">NMK71_00190</name>
</gene>
<dbReference type="NCBIfam" id="TIGR00374">
    <property type="entry name" value="flippase-like domain"/>
    <property type="match status" value="1"/>
</dbReference>
<feature type="transmembrane region" description="Helical" evidence="6">
    <location>
        <begin position="41"/>
        <end position="59"/>
    </location>
</feature>
<evidence type="ECO:0000256" key="3">
    <source>
        <dbReference type="ARBA" id="ARBA00022692"/>
    </source>
</evidence>
<dbReference type="EMBL" id="JANCMU010000001">
    <property type="protein sequence ID" value="MDG4944821.1"/>
    <property type="molecule type" value="Genomic_DNA"/>
</dbReference>
<dbReference type="InterPro" id="IPR022791">
    <property type="entry name" value="L-PG_synthase/AglD"/>
</dbReference>
<dbReference type="Proteomes" id="UP001152599">
    <property type="component" value="Unassembled WGS sequence"/>
</dbReference>
<feature type="transmembrane region" description="Helical" evidence="6">
    <location>
        <begin position="257"/>
        <end position="277"/>
    </location>
</feature>
<keyword evidence="4 6" id="KW-1133">Transmembrane helix</keyword>
<keyword evidence="8" id="KW-1185">Reference proteome</keyword>
<dbReference type="GO" id="GO:0005886">
    <property type="term" value="C:plasma membrane"/>
    <property type="evidence" value="ECO:0007669"/>
    <property type="project" value="UniProtKB-SubCell"/>
</dbReference>
<evidence type="ECO:0000313" key="7">
    <source>
        <dbReference type="EMBL" id="MDG4944821.1"/>
    </source>
</evidence>
<protein>
    <submittedName>
        <fullName evidence="7">Flippase-like domain-containing protein</fullName>
    </submittedName>
</protein>
<feature type="transmembrane region" description="Helical" evidence="6">
    <location>
        <begin position="284"/>
        <end position="302"/>
    </location>
</feature>
<comment type="caution">
    <text evidence="7">The sequence shown here is derived from an EMBL/GenBank/DDBJ whole genome shotgun (WGS) entry which is preliminary data.</text>
</comment>
<proteinExistence type="predicted"/>
<evidence type="ECO:0000256" key="6">
    <source>
        <dbReference type="SAM" id="Phobius"/>
    </source>
</evidence>
<dbReference type="PANTHER" id="PTHR39087">
    <property type="entry name" value="UPF0104 MEMBRANE PROTEIN MJ1595"/>
    <property type="match status" value="1"/>
</dbReference>
<evidence type="ECO:0000256" key="5">
    <source>
        <dbReference type="ARBA" id="ARBA00023136"/>
    </source>
</evidence>
<evidence type="ECO:0000256" key="4">
    <source>
        <dbReference type="ARBA" id="ARBA00022989"/>
    </source>
</evidence>